<dbReference type="EMBL" id="JBHSZO010000021">
    <property type="protein sequence ID" value="MFC7219435.1"/>
    <property type="molecule type" value="Genomic_DNA"/>
</dbReference>
<name>A0ABW2GJ30_9ACTN</name>
<comment type="caution">
    <text evidence="2">The sequence shown here is derived from an EMBL/GenBank/DDBJ whole genome shotgun (WGS) entry which is preliminary data.</text>
</comment>
<accession>A0ABW2GJ30</accession>
<dbReference type="InterPro" id="IPR012312">
    <property type="entry name" value="Hemerythrin-like"/>
</dbReference>
<proteinExistence type="predicted"/>
<keyword evidence="3" id="KW-1185">Reference proteome</keyword>
<evidence type="ECO:0000313" key="3">
    <source>
        <dbReference type="Proteomes" id="UP001596413"/>
    </source>
</evidence>
<evidence type="ECO:0000313" key="2">
    <source>
        <dbReference type="EMBL" id="MFC7219435.1"/>
    </source>
</evidence>
<dbReference type="Gene3D" id="1.20.120.520">
    <property type="entry name" value="nmb1532 protein domain like"/>
    <property type="match status" value="1"/>
</dbReference>
<gene>
    <name evidence="2" type="ORF">ACFQLX_14830</name>
</gene>
<reference evidence="3" key="1">
    <citation type="journal article" date="2019" name="Int. J. Syst. Evol. Microbiol.">
        <title>The Global Catalogue of Microorganisms (GCM) 10K type strain sequencing project: providing services to taxonomists for standard genome sequencing and annotation.</title>
        <authorList>
            <consortium name="The Broad Institute Genomics Platform"/>
            <consortium name="The Broad Institute Genome Sequencing Center for Infectious Disease"/>
            <person name="Wu L."/>
            <person name="Ma J."/>
        </authorList>
    </citation>
    <scope>NUCLEOTIDE SEQUENCE [LARGE SCALE GENOMIC DNA]</scope>
    <source>
        <strain evidence="3">CGMCC 1.13681</strain>
    </source>
</reference>
<feature type="domain" description="Hemerythrin-like" evidence="1">
    <location>
        <begin position="14"/>
        <end position="138"/>
    </location>
</feature>
<dbReference type="Proteomes" id="UP001596413">
    <property type="component" value="Unassembled WGS sequence"/>
</dbReference>
<organism evidence="2 3">
    <name type="scientific">Streptomyces polyrhachis</name>
    <dbReference type="NCBI Taxonomy" id="1282885"/>
    <lineage>
        <taxon>Bacteria</taxon>
        <taxon>Bacillati</taxon>
        <taxon>Actinomycetota</taxon>
        <taxon>Actinomycetes</taxon>
        <taxon>Kitasatosporales</taxon>
        <taxon>Streptomycetaceae</taxon>
        <taxon>Streptomyces</taxon>
    </lineage>
</organism>
<evidence type="ECO:0000259" key="1">
    <source>
        <dbReference type="Pfam" id="PF01814"/>
    </source>
</evidence>
<dbReference type="Pfam" id="PF01814">
    <property type="entry name" value="Hemerythrin"/>
    <property type="match status" value="1"/>
</dbReference>
<dbReference type="RefSeq" id="WP_386415129.1">
    <property type="nucleotide sequence ID" value="NZ_JBHSZO010000021.1"/>
</dbReference>
<sequence>MTERETTRLAAWSHELRRVHQQLREALAVTRASLADGTPGEAATRELLLYCRGFCTALDSHHRGEDRTLFPAIAAAHPHLRPVLRSLEQDHSMIDHLLTALGAAVDRSAPPEELDKHLEGIAALMENHFRYEERQLLTVLETLELTATSRDVLGPL</sequence>
<protein>
    <submittedName>
        <fullName evidence="2">Hemerythrin domain-containing protein</fullName>
    </submittedName>
</protein>